<dbReference type="AlphaFoldDB" id="A0A4Y2UAP6"/>
<protein>
    <submittedName>
        <fullName evidence="1">Uncharacterized protein</fullName>
    </submittedName>
</protein>
<accession>A0A4Y2UAP6</accession>
<evidence type="ECO:0000313" key="2">
    <source>
        <dbReference type="Proteomes" id="UP000499080"/>
    </source>
</evidence>
<proteinExistence type="predicted"/>
<evidence type="ECO:0000313" key="1">
    <source>
        <dbReference type="EMBL" id="GBO09583.1"/>
    </source>
</evidence>
<organism evidence="1 2">
    <name type="scientific">Araneus ventricosus</name>
    <name type="common">Orbweaver spider</name>
    <name type="synonym">Epeira ventricosa</name>
    <dbReference type="NCBI Taxonomy" id="182803"/>
    <lineage>
        <taxon>Eukaryota</taxon>
        <taxon>Metazoa</taxon>
        <taxon>Ecdysozoa</taxon>
        <taxon>Arthropoda</taxon>
        <taxon>Chelicerata</taxon>
        <taxon>Arachnida</taxon>
        <taxon>Araneae</taxon>
        <taxon>Araneomorphae</taxon>
        <taxon>Entelegynae</taxon>
        <taxon>Araneoidea</taxon>
        <taxon>Araneidae</taxon>
        <taxon>Araneus</taxon>
    </lineage>
</organism>
<dbReference type="EMBL" id="BGPR01034955">
    <property type="protein sequence ID" value="GBO09583.1"/>
    <property type="molecule type" value="Genomic_DNA"/>
</dbReference>
<sequence>MSFLLLSHITSHCRIGYVIPICCYPTSLRKWYRLRHPHRPLSYITLHCRIGCQPNPAAIPHHRFANGDSYVILICHPTSSANGDSYVILIANPTSLRTVG</sequence>
<reference evidence="1 2" key="1">
    <citation type="journal article" date="2019" name="Sci. Rep.">
        <title>Orb-weaving spider Araneus ventricosus genome elucidates the spidroin gene catalogue.</title>
        <authorList>
            <person name="Kono N."/>
            <person name="Nakamura H."/>
            <person name="Ohtoshi R."/>
            <person name="Moran D.A.P."/>
            <person name="Shinohara A."/>
            <person name="Yoshida Y."/>
            <person name="Fujiwara M."/>
            <person name="Mori M."/>
            <person name="Tomita M."/>
            <person name="Arakawa K."/>
        </authorList>
    </citation>
    <scope>NUCLEOTIDE SEQUENCE [LARGE SCALE GENOMIC DNA]</scope>
</reference>
<dbReference type="Proteomes" id="UP000499080">
    <property type="component" value="Unassembled WGS sequence"/>
</dbReference>
<comment type="caution">
    <text evidence="1">The sequence shown here is derived from an EMBL/GenBank/DDBJ whole genome shotgun (WGS) entry which is preliminary data.</text>
</comment>
<gene>
    <name evidence="1" type="ORF">AVEN_117668_1</name>
</gene>
<keyword evidence="2" id="KW-1185">Reference proteome</keyword>
<name>A0A4Y2UAP6_ARAVE</name>